<dbReference type="Proteomes" id="UP000000270">
    <property type="component" value="Chromosome"/>
</dbReference>
<sequence length="70" mass="7444">MTESQSPIASPCIKVCVVDPLTSVCVGCGRTLQEIGGWLGMSEERRAAVMAALPARLARLHPRNPDAIPD</sequence>
<reference evidence="2" key="2">
    <citation type="submission" date="2007-04" db="EMBL/GenBank/DDBJ databases">
        <title>Complete genome sequence of the nitrogen-fixing bacterium Azorhizobium caulinodans ORS571.</title>
        <authorList>
            <person name="Lee K.B."/>
            <person name="Backer P.D."/>
            <person name="Aono T."/>
            <person name="Liu C.T."/>
            <person name="Suzuki S."/>
            <person name="Suzuki T."/>
            <person name="Kaneko T."/>
            <person name="Yamada M."/>
            <person name="Tabata S."/>
            <person name="Kupfer D.M."/>
            <person name="Najar F.Z."/>
            <person name="Wiley G.B."/>
            <person name="Roe B."/>
            <person name="Binnewies T."/>
            <person name="Ussery D."/>
            <person name="Vereecke D."/>
            <person name="Gevers D."/>
            <person name="Holsters M."/>
            <person name="Oyaizu H."/>
        </authorList>
    </citation>
    <scope>NUCLEOTIDE SEQUENCE [LARGE SCALE GENOMIC DNA]</scope>
    <source>
        <strain evidence="2">ATCC 43989 / DSM 5975 / JCM 20966 / LMG 6465 / NBRC 14845 / NCIMB 13405 / ORS 571</strain>
    </source>
</reference>
<proteinExistence type="predicted"/>
<dbReference type="AlphaFoldDB" id="A8ID94"/>
<reference evidence="1 2" key="6">
    <citation type="journal article" date="2011" name="Appl. Environ. Microbiol.">
        <title>Involvement of the azorhizobial chromosome partition gene (parA) in the onset of bacteroid differentiation during Sesbania rostrata stem nodule development.</title>
        <authorList>
            <person name="Liu CT."/>
            <person name="Lee KB."/>
            <person name="Wang YS."/>
            <person name="Peng MH."/>
            <person name="Lee KT."/>
            <person name="Suzuki S."/>
            <person name="Suzuki T."/>
            <person name="Oyaizu H."/>
        </authorList>
    </citation>
    <scope>NUCLEOTIDE SEQUENCE [LARGE SCALE GENOMIC DNA]</scope>
    <source>
        <strain evidence="2">ATCC 43989 / DSM 5975 / JCM 20966 / LMG 6465 / NBRC 14845 / NCIMB 13405 / ORS 571</strain>
    </source>
</reference>
<protein>
    <submittedName>
        <fullName evidence="1">Putative Fe-S protein</fullName>
    </submittedName>
</protein>
<reference evidence="1 2" key="4">
    <citation type="journal article" date="2009" name="Appl. Environ. Microbiol.">
        <title>Comparative genome-wide transcriptional profiling of Azorhizobium caulinodans ORS571 grown under free-living and symbiotic conditions.</title>
        <authorList>
            <person name="Tsukada S."/>
            <person name="Aono T."/>
            <person name="Akiba N."/>
            <person name="Lee KB."/>
            <person name="Liu CT."/>
            <person name="Toyazaki H."/>
            <person name="Oyaizu H."/>
        </authorList>
    </citation>
    <scope>NUCLEOTIDE SEQUENCE [LARGE SCALE GENOMIC DNA]</scope>
    <source>
        <strain evidence="2">ATCC 43989 / DSM 5975 / JCM 20966 / LMG 6465 / NBRC 14845 / NCIMB 13405 / ORS 571</strain>
    </source>
</reference>
<accession>A8ID94</accession>
<dbReference type="PANTHER" id="PTHR35175:SF2">
    <property type="entry name" value="DUF1289 DOMAIN-CONTAINING PROTEIN"/>
    <property type="match status" value="1"/>
</dbReference>
<dbReference type="PANTHER" id="PTHR35175">
    <property type="entry name" value="DUF1289 DOMAIN-CONTAINING PROTEIN"/>
    <property type="match status" value="1"/>
</dbReference>
<reference evidence="1 2" key="1">
    <citation type="journal article" date="2007" name="Appl. Environ. Microbiol.">
        <title>Rhizobial factors required for stem nodule maturation and maintenance in Sesbania rostrata-Azorhizobium caulinodans ORS571 symbiosis.</title>
        <authorList>
            <person name="Suzuki S."/>
            <person name="Aono T."/>
            <person name="Lee KB."/>
            <person name="Suzuki T."/>
            <person name="Liu CT."/>
            <person name="Miwa H."/>
            <person name="Wakao S."/>
            <person name="Iki T."/>
            <person name="Oyaizu H."/>
        </authorList>
    </citation>
    <scope>NUCLEOTIDE SEQUENCE [LARGE SCALE GENOMIC DNA]</scope>
    <source>
        <strain evidence="2">ATCC 43989 / DSM 5975 / JCM 20966 / LMG 6465 / NBRC 14845 / NCIMB 13405 / ORS 571</strain>
    </source>
</reference>
<dbReference type="EMBL" id="AP009384">
    <property type="protein sequence ID" value="BAF88895.1"/>
    <property type="molecule type" value="Genomic_DNA"/>
</dbReference>
<keyword evidence="2" id="KW-1185">Reference proteome</keyword>
<dbReference type="Pfam" id="PF06945">
    <property type="entry name" value="DUF1289"/>
    <property type="match status" value="1"/>
</dbReference>
<dbReference type="InterPro" id="IPR010710">
    <property type="entry name" value="DUF1289"/>
</dbReference>
<dbReference type="HOGENOM" id="CLU_162538_6_3_5"/>
<dbReference type="eggNOG" id="COG3313">
    <property type="taxonomic scope" value="Bacteria"/>
</dbReference>
<dbReference type="KEGG" id="azc:AZC_2897"/>
<evidence type="ECO:0000313" key="2">
    <source>
        <dbReference type="Proteomes" id="UP000000270"/>
    </source>
</evidence>
<reference evidence="1 2" key="5">
    <citation type="journal article" date="2010" name="Appl. Environ. Microbiol.">
        <title>phrR-like gene praR of Azorhizobium caulinodans ORS571 is essential for symbiosis with Sesbania rostrata and is involved in expression of reb genes.</title>
        <authorList>
            <person name="Akiba N."/>
            <person name="Aono T."/>
            <person name="Toyazaki H."/>
            <person name="Sato S."/>
            <person name="Oyaizu H."/>
        </authorList>
    </citation>
    <scope>NUCLEOTIDE SEQUENCE [LARGE SCALE GENOMIC DNA]</scope>
    <source>
        <strain evidence="2">ATCC 43989 / DSM 5975 / JCM 20966 / LMG 6465 / NBRC 14845 / NCIMB 13405 / ORS 571</strain>
    </source>
</reference>
<gene>
    <name evidence="1" type="ordered locus">AZC_2897</name>
</gene>
<reference evidence="1 2" key="3">
    <citation type="journal article" date="2008" name="BMC Genomics">
        <title>The genome of the versatile nitrogen fixer Azorhizobium caulinodans ORS571.</title>
        <authorList>
            <person name="Lee KB."/>
            <person name="Backer P.D."/>
            <person name="Aono T."/>
            <person name="Liu CT."/>
            <person name="Suzuki S."/>
            <person name="Suzuki T."/>
            <person name="Kaneko T."/>
            <person name="Yamada M."/>
            <person name="Tabata S."/>
            <person name="Kupfer D.M."/>
            <person name="Najar F.Z."/>
            <person name="Wiley G.B."/>
            <person name="Roe B."/>
            <person name="Binnewies T.T."/>
            <person name="Ussery D.W."/>
            <person name="D'Haeze W."/>
            <person name="Herder J.D."/>
            <person name="Gevers D."/>
            <person name="Vereecke D."/>
            <person name="Holsters M."/>
            <person name="Oyaizu H."/>
        </authorList>
    </citation>
    <scope>NUCLEOTIDE SEQUENCE [LARGE SCALE GENOMIC DNA]</scope>
    <source>
        <strain evidence="2">ATCC 43989 / DSM 5975 / JCM 20966 / LMG 6465 / NBRC 14845 / NCIMB 13405 / ORS 571</strain>
    </source>
</reference>
<name>A8ID94_AZOC5</name>
<organism evidence="1 2">
    <name type="scientific">Azorhizobium caulinodans (strain ATCC 43989 / DSM 5975 / JCM 20966 / LMG 6465 / NBRC 14845 / NCIMB 13405 / ORS 571)</name>
    <dbReference type="NCBI Taxonomy" id="438753"/>
    <lineage>
        <taxon>Bacteria</taxon>
        <taxon>Pseudomonadati</taxon>
        <taxon>Pseudomonadota</taxon>
        <taxon>Alphaproteobacteria</taxon>
        <taxon>Hyphomicrobiales</taxon>
        <taxon>Xanthobacteraceae</taxon>
        <taxon>Azorhizobium</taxon>
    </lineage>
</organism>
<dbReference type="RefSeq" id="WP_012171421.1">
    <property type="nucleotide sequence ID" value="NC_009937.1"/>
</dbReference>
<dbReference type="STRING" id="438753.AZC_2897"/>
<evidence type="ECO:0000313" key="1">
    <source>
        <dbReference type="EMBL" id="BAF88895.1"/>
    </source>
</evidence>